<dbReference type="HAMAP" id="MF_03004">
    <property type="entry name" value="eIF3e"/>
    <property type="match status" value="1"/>
</dbReference>
<dbReference type="InterPro" id="IPR000717">
    <property type="entry name" value="PCI_dom"/>
</dbReference>
<dbReference type="InterPro" id="IPR016650">
    <property type="entry name" value="eIF3e"/>
</dbReference>
<dbReference type="InterPro" id="IPR019010">
    <property type="entry name" value="eIF3e_N"/>
</dbReference>
<comment type="subunit">
    <text evidence="4 5">Component of the eukaryotic translation initiation factor 3 (eIF-3) complex.</text>
</comment>
<dbReference type="GO" id="GO:0033290">
    <property type="term" value="C:eukaryotic 48S preinitiation complex"/>
    <property type="evidence" value="ECO:0007669"/>
    <property type="project" value="UniProtKB-UniRule"/>
</dbReference>
<dbReference type="Pfam" id="PF09440">
    <property type="entry name" value="eIF3_N"/>
    <property type="match status" value="1"/>
</dbReference>
<accession>A0A7R9SYS3</accession>
<dbReference type="SUPFAM" id="SSF46785">
    <property type="entry name" value="Winged helix' DNA-binding domain"/>
    <property type="match status" value="1"/>
</dbReference>
<evidence type="ECO:0000256" key="1">
    <source>
        <dbReference type="ARBA" id="ARBA00022490"/>
    </source>
</evidence>
<dbReference type="GO" id="GO:0001732">
    <property type="term" value="P:formation of cytoplasmic translation initiation complex"/>
    <property type="evidence" value="ECO:0007669"/>
    <property type="project" value="UniProtKB-UniRule"/>
</dbReference>
<dbReference type="GO" id="GO:0003743">
    <property type="term" value="F:translation initiation factor activity"/>
    <property type="evidence" value="ECO:0007669"/>
    <property type="project" value="UniProtKB-UniRule"/>
</dbReference>
<gene>
    <name evidence="7" type="ORF">OLUC0939_LOCUS53</name>
</gene>
<dbReference type="SMART" id="SM01186">
    <property type="entry name" value="eIF3_N"/>
    <property type="match status" value="1"/>
</dbReference>
<evidence type="ECO:0000256" key="5">
    <source>
        <dbReference type="PIRNR" id="PIRNR016255"/>
    </source>
</evidence>
<reference evidence="7" key="1">
    <citation type="submission" date="2021-01" db="EMBL/GenBank/DDBJ databases">
        <authorList>
            <person name="Corre E."/>
            <person name="Pelletier E."/>
            <person name="Niang G."/>
            <person name="Scheremetjew M."/>
            <person name="Finn R."/>
            <person name="Kale V."/>
            <person name="Holt S."/>
            <person name="Cochrane G."/>
            <person name="Meng A."/>
            <person name="Brown T."/>
            <person name="Cohen L."/>
        </authorList>
    </citation>
    <scope>NUCLEOTIDE SEQUENCE</scope>
    <source>
        <strain evidence="7">Clade-A-BCC118000</strain>
    </source>
</reference>
<evidence type="ECO:0000256" key="3">
    <source>
        <dbReference type="ARBA" id="ARBA00022917"/>
    </source>
</evidence>
<evidence type="ECO:0000313" key="7">
    <source>
        <dbReference type="EMBL" id="CAD8219334.1"/>
    </source>
</evidence>
<comment type="similarity">
    <text evidence="4 5">Belongs to the eIF-3 subunit E family.</text>
</comment>
<dbReference type="EMBL" id="HBDX01000059">
    <property type="protein sequence ID" value="CAD8219334.1"/>
    <property type="molecule type" value="Transcribed_RNA"/>
</dbReference>
<keyword evidence="2 4" id="KW-0396">Initiation factor</keyword>
<dbReference type="AlphaFoldDB" id="A0A7R9SYS3"/>
<dbReference type="Gene3D" id="1.25.40.570">
    <property type="match status" value="1"/>
</dbReference>
<dbReference type="InterPro" id="IPR036390">
    <property type="entry name" value="WH_DNA-bd_sf"/>
</dbReference>
<dbReference type="PROSITE" id="PS50250">
    <property type="entry name" value="PCI"/>
    <property type="match status" value="1"/>
</dbReference>
<dbReference type="Pfam" id="PF01399">
    <property type="entry name" value="PCI"/>
    <property type="match status" value="1"/>
</dbReference>
<dbReference type="GO" id="GO:0071540">
    <property type="term" value="C:eukaryotic translation initiation factor 3 complex, eIF3e"/>
    <property type="evidence" value="ECO:0007669"/>
    <property type="project" value="UniProtKB-UniRule"/>
</dbReference>
<dbReference type="PANTHER" id="PTHR10317">
    <property type="entry name" value="EUKARYOTIC TRANSLATION INITIATION FACTOR 3 SUBUNIT E"/>
    <property type="match status" value="1"/>
</dbReference>
<sequence>MRDLTSTIAARLDAHLTLPLLEFALAEGTHDAKSLREAKLATLVKTKMCDWAEEARAEASGSGSAAEAKARRDATVEAHAALGKAAARAVKFASDGVLIKNLRRDKAANAKFAEDNHGVTSADVDALYKFAKFEYECGDYENASEHLGAVQLLSADNERCESALWGKFAADILLRNWGGALDDMNRLRDALESNASTSNLVKMKQRAWLLHYALFVFFNHPNGRNLIIDVLFQERYMQAVQQEAPHLLRYLAVAIVANKKRRNMLKDLVKIIQSDVYDDPALDFVVAAFVDYDFSKTQEMLKKCDAMIEKDFFLIGCKDAFDENARQYVIENYCKVNKRIDIANLAQMLGMPAADVEATIATLIRGSKLNARIDSEAGFVHVHVEKKSVNEQIIEKTKALLSKTTALTQAVLANTQAQAY</sequence>
<organism evidence="7">
    <name type="scientific">Ostreococcus sp. 'lucimarinus'</name>
    <dbReference type="NCBI Taxonomy" id="242159"/>
    <lineage>
        <taxon>Eukaryota</taxon>
        <taxon>Viridiplantae</taxon>
        <taxon>Chlorophyta</taxon>
        <taxon>Mamiellophyceae</taxon>
        <taxon>Mamiellales</taxon>
        <taxon>Bathycoccaceae</taxon>
        <taxon>Ostreococcus</taxon>
    </lineage>
</organism>
<keyword evidence="3 4" id="KW-0648">Protein biosynthesis</keyword>
<protein>
    <recommendedName>
        <fullName evidence="4 5">Eukaryotic translation initiation factor 3 subunit E</fullName>
        <shortName evidence="4">eIF3e</shortName>
    </recommendedName>
    <alternativeName>
        <fullName evidence="4">Eukaryotic translation initiation factor 3 subunit 6</fullName>
    </alternativeName>
</protein>
<name>A0A7R9SYS3_9CHLO</name>
<dbReference type="SMART" id="SM00088">
    <property type="entry name" value="PINT"/>
    <property type="match status" value="1"/>
</dbReference>
<dbReference type="PIRSF" id="PIRSF016255">
    <property type="entry name" value="eIF3e_su6"/>
    <property type="match status" value="1"/>
</dbReference>
<proteinExistence type="inferred from homology"/>
<feature type="domain" description="PCI" evidence="6">
    <location>
        <begin position="203"/>
        <end position="387"/>
    </location>
</feature>
<dbReference type="CDD" id="cd21378">
    <property type="entry name" value="eIF3E"/>
    <property type="match status" value="1"/>
</dbReference>
<evidence type="ECO:0000256" key="4">
    <source>
        <dbReference type="HAMAP-Rule" id="MF_03004"/>
    </source>
</evidence>
<evidence type="ECO:0000259" key="6">
    <source>
        <dbReference type="PROSITE" id="PS50250"/>
    </source>
</evidence>
<dbReference type="GO" id="GO:0016282">
    <property type="term" value="C:eukaryotic 43S preinitiation complex"/>
    <property type="evidence" value="ECO:0007669"/>
    <property type="project" value="UniProtKB-UniRule"/>
</dbReference>
<comment type="function">
    <text evidence="4">Component of the eukaryotic translation initiation factor 3 (eIF-3) complex, which is involved in protein synthesis of a specialized repertoire of mRNAs and, together with other initiation factors, stimulates binding of mRNA and methionyl-tRNAi to the 40S ribosome. The eIF-3 complex specifically targets and initiates translation of a subset of mRNAs involved in cell proliferation.</text>
</comment>
<keyword evidence="1 4" id="KW-0963">Cytoplasm</keyword>
<comment type="subcellular location">
    <subcellularLocation>
        <location evidence="4 5">Cytoplasm</location>
    </subcellularLocation>
</comment>
<evidence type="ECO:0000256" key="2">
    <source>
        <dbReference type="ARBA" id="ARBA00022540"/>
    </source>
</evidence>